<feature type="domain" description="WW" evidence="2">
    <location>
        <begin position="136"/>
        <end position="169"/>
    </location>
</feature>
<dbReference type="Pfam" id="PF00612">
    <property type="entry name" value="IQ"/>
    <property type="match status" value="1"/>
</dbReference>
<dbReference type="InterPro" id="IPR053233">
    <property type="entry name" value="ABRA-related"/>
</dbReference>
<dbReference type="InterPro" id="IPR000048">
    <property type="entry name" value="IQ_motif_EF-hand-BS"/>
</dbReference>
<dbReference type="EMBL" id="GBEZ01017023">
    <property type="protein sequence ID" value="JAC69276.1"/>
    <property type="molecule type" value="Transcribed_RNA"/>
</dbReference>
<dbReference type="PROSITE" id="PS50020">
    <property type="entry name" value="WW_DOMAIN_2"/>
    <property type="match status" value="1"/>
</dbReference>
<dbReference type="EMBL" id="GBEZ01013597">
    <property type="protein sequence ID" value="JAC72404.1"/>
    <property type="molecule type" value="Transcribed_RNA"/>
</dbReference>
<dbReference type="Gene3D" id="3.30.1470.10">
    <property type="entry name" value="Photosystem I PsaD, reaction center subunit II"/>
    <property type="match status" value="1"/>
</dbReference>
<dbReference type="InterPro" id="IPR001202">
    <property type="entry name" value="WW_dom"/>
</dbReference>
<evidence type="ECO:0000256" key="1">
    <source>
        <dbReference type="SAM" id="Coils"/>
    </source>
</evidence>
<sequence>MPSASKKQEGFLQIAEELGLNPALDFELFWIAQEYLNAQLPEGWVAVTQDDNSIRYISESLRVNVRENPILPRYKRLVSIMLRWKERDEPPDEMTVLELLDPIERVMDVKEMAEYMGINPVKEPHLLWLAKLNVLEALPPGWQEQELADGTIIYLNIEEGYSSDEHPNDKLFKDLLERERKKDMPYRSIQPQYFEWPVIHYKNDIDEDGDVVRTPVIPNCGTYIDFYDIYGRHFWYDIVTDHVTLDVREVRYIPAVVTLQRIWRGYVTRRQISELDRIVRRIVAWWKTSRFRKAVRDAEQQRLNAVLVIQKAFHDKQVQIQESRLLYRRLGMVGSRPGKPIRRRISGIMSTCYSFPCVRRRVIFLQRLCREWLARRREKERRMLADANEERMRLKREKLTSYKLLRVGR</sequence>
<name>A0A061RNP9_9CHLO</name>
<dbReference type="PROSITE" id="PS50096">
    <property type="entry name" value="IQ"/>
    <property type="match status" value="2"/>
</dbReference>
<evidence type="ECO:0000313" key="3">
    <source>
        <dbReference type="EMBL" id="JAC69276.1"/>
    </source>
</evidence>
<protein>
    <recommendedName>
        <fullName evidence="2">WW domain-containing protein</fullName>
    </recommendedName>
</protein>
<dbReference type="PANTHER" id="PTHR21715">
    <property type="entry name" value="RH04127P"/>
    <property type="match status" value="1"/>
</dbReference>
<evidence type="ECO:0000259" key="2">
    <source>
        <dbReference type="PROSITE" id="PS50020"/>
    </source>
</evidence>
<dbReference type="PANTHER" id="PTHR21715:SF0">
    <property type="entry name" value="RH04127P"/>
    <property type="match status" value="1"/>
</dbReference>
<reference evidence="4" key="1">
    <citation type="submission" date="2014-05" db="EMBL/GenBank/DDBJ databases">
        <title>The transcriptome of the halophilic microalga Tetraselmis sp. GSL018 isolated from the Great Salt Lake, Utah.</title>
        <authorList>
            <person name="Jinkerson R.E."/>
            <person name="D'Adamo S."/>
            <person name="Posewitz M.C."/>
        </authorList>
    </citation>
    <scope>NUCLEOTIDE SEQUENCE</scope>
    <source>
        <strain evidence="4">GSL018</strain>
    </source>
</reference>
<evidence type="ECO:0000313" key="4">
    <source>
        <dbReference type="EMBL" id="JAC72404.1"/>
    </source>
</evidence>
<accession>A0A061RNP9</accession>
<dbReference type="AlphaFoldDB" id="A0A061RNP9"/>
<proteinExistence type="predicted"/>
<keyword evidence="1" id="KW-0175">Coiled coil</keyword>
<organism evidence="4">
    <name type="scientific">Tetraselmis sp. GSL018</name>
    <dbReference type="NCBI Taxonomy" id="582737"/>
    <lineage>
        <taxon>Eukaryota</taxon>
        <taxon>Viridiplantae</taxon>
        <taxon>Chlorophyta</taxon>
        <taxon>core chlorophytes</taxon>
        <taxon>Chlorodendrophyceae</taxon>
        <taxon>Chlorodendrales</taxon>
        <taxon>Chlorodendraceae</taxon>
        <taxon>Tetraselmis</taxon>
    </lineage>
</organism>
<gene>
    <name evidence="4" type="ORF">TSPGSL018_31431</name>
    <name evidence="3" type="ORF">TSPGSL018_6768</name>
</gene>
<feature type="coiled-coil region" evidence="1">
    <location>
        <begin position="370"/>
        <end position="397"/>
    </location>
</feature>